<dbReference type="GO" id="GO:0008168">
    <property type="term" value="F:methyltransferase activity"/>
    <property type="evidence" value="ECO:0007669"/>
    <property type="project" value="UniProtKB-KW"/>
</dbReference>
<dbReference type="GO" id="GO:0032259">
    <property type="term" value="P:methylation"/>
    <property type="evidence" value="ECO:0007669"/>
    <property type="project" value="UniProtKB-KW"/>
</dbReference>
<name>A0A7V2T2I2_LEUMU</name>
<evidence type="ECO:0000313" key="1">
    <source>
        <dbReference type="EMBL" id="HFC93467.1"/>
    </source>
</evidence>
<proteinExistence type="predicted"/>
<dbReference type="InterPro" id="IPR029063">
    <property type="entry name" value="SAM-dependent_MTases_sf"/>
</dbReference>
<protein>
    <submittedName>
        <fullName evidence="1">Class I SAM-dependent methyltransferase</fullName>
    </submittedName>
</protein>
<dbReference type="SUPFAM" id="SSF53335">
    <property type="entry name" value="S-adenosyl-L-methionine-dependent methyltransferases"/>
    <property type="match status" value="1"/>
</dbReference>
<dbReference type="Gene3D" id="3.40.50.150">
    <property type="entry name" value="Vaccinia Virus protein VP39"/>
    <property type="match status" value="1"/>
</dbReference>
<dbReference type="PANTHER" id="PTHR43861">
    <property type="entry name" value="TRANS-ACONITATE 2-METHYLTRANSFERASE-RELATED"/>
    <property type="match status" value="1"/>
</dbReference>
<keyword evidence="1" id="KW-0489">Methyltransferase</keyword>
<comment type="caution">
    <text evidence="1">The sequence shown here is derived from an EMBL/GenBank/DDBJ whole genome shotgun (WGS) entry which is preliminary data.</text>
</comment>
<dbReference type="EMBL" id="DRMS01000442">
    <property type="protein sequence ID" value="HFC93467.1"/>
    <property type="molecule type" value="Genomic_DNA"/>
</dbReference>
<sequence>MIDIQAASKGLELGEDGIWYSAETENISYPKDSNQACYAVEENSFWFRHRNNCILSSVKTYPPEDNGTIFDIGGGNGFVASGLSSAGFEVALVEPGITGASQAKKRGLKNVICATTNTAKFKPQSLPAVGLFDVIEHIEDDLAFLKSIKGLIKKGGYLYVTVPSYPFLWSDEDIIAGHFRRYTLESISDVLKSAGFKIEFSSYIFRLLPLPTFILRTLPYRLGLSKEEKKGDYFHRDHMVKGGMIGKVLDSLLQPEIVNLNKKKSMLFGGSCLVVVKKGATNLRRDK</sequence>
<gene>
    <name evidence="1" type="ORF">ENJ51_11720</name>
</gene>
<reference evidence="1" key="1">
    <citation type="journal article" date="2020" name="mSystems">
        <title>Genome- and Community-Level Interaction Insights into Carbon Utilization and Element Cycling Functions of Hydrothermarchaeota in Hydrothermal Sediment.</title>
        <authorList>
            <person name="Zhou Z."/>
            <person name="Liu Y."/>
            <person name="Xu W."/>
            <person name="Pan J."/>
            <person name="Luo Z.H."/>
            <person name="Li M."/>
        </authorList>
    </citation>
    <scope>NUCLEOTIDE SEQUENCE [LARGE SCALE GENOMIC DNA]</scope>
    <source>
        <strain evidence="1">HyVt-493</strain>
    </source>
</reference>
<dbReference type="PANTHER" id="PTHR43861:SF6">
    <property type="entry name" value="METHYLTRANSFERASE TYPE 11"/>
    <property type="match status" value="1"/>
</dbReference>
<dbReference type="AlphaFoldDB" id="A0A7V2T2I2"/>
<organism evidence="1">
    <name type="scientific">Leucothrix mucor</name>
    <dbReference type="NCBI Taxonomy" id="45248"/>
    <lineage>
        <taxon>Bacteria</taxon>
        <taxon>Pseudomonadati</taxon>
        <taxon>Pseudomonadota</taxon>
        <taxon>Gammaproteobacteria</taxon>
        <taxon>Thiotrichales</taxon>
        <taxon>Thiotrichaceae</taxon>
        <taxon>Leucothrix</taxon>
    </lineage>
</organism>
<accession>A0A7V2T2I2</accession>
<dbReference type="Pfam" id="PF13489">
    <property type="entry name" value="Methyltransf_23"/>
    <property type="match status" value="1"/>
</dbReference>
<dbReference type="Proteomes" id="UP000885750">
    <property type="component" value="Unassembled WGS sequence"/>
</dbReference>
<keyword evidence="1" id="KW-0808">Transferase</keyword>